<protein>
    <recommendedName>
        <fullName evidence="4">Extracellular serine-rich protein</fullName>
    </recommendedName>
</protein>
<evidence type="ECO:0000313" key="2">
    <source>
        <dbReference type="EMBL" id="EXV05439.1"/>
    </source>
</evidence>
<gene>
    <name evidence="2" type="ORF">X797_000154</name>
</gene>
<dbReference type="PANTHER" id="PTHR34883">
    <property type="entry name" value="SERINE-RICH PROTEIN, PUTATIVE-RELATED-RELATED"/>
    <property type="match status" value="1"/>
</dbReference>
<dbReference type="SUPFAM" id="SSF49503">
    <property type="entry name" value="Cupredoxins"/>
    <property type="match status" value="1"/>
</dbReference>
<name>A0A0A1V5H7_9HYPO</name>
<accession>A0A0A1V5H7</accession>
<dbReference type="InterPro" id="IPR008972">
    <property type="entry name" value="Cupredoxin"/>
</dbReference>
<evidence type="ECO:0000256" key="1">
    <source>
        <dbReference type="SAM" id="SignalP"/>
    </source>
</evidence>
<dbReference type="HOGENOM" id="CLU_053381_7_1_1"/>
<dbReference type="InterPro" id="IPR052953">
    <property type="entry name" value="Ser-rich/MCO-related"/>
</dbReference>
<reference evidence="2 3" key="1">
    <citation type="submission" date="2014-02" db="EMBL/GenBank/DDBJ databases">
        <title>The genome sequence of the entomopathogenic fungus Metarhizium robertsii ARSEF 2575.</title>
        <authorList>
            <person name="Giuliano Garisto Donzelli B."/>
            <person name="Roe B.A."/>
            <person name="Macmil S.L."/>
            <person name="Krasnoff S.B."/>
            <person name="Gibson D.M."/>
        </authorList>
    </citation>
    <scope>NUCLEOTIDE SEQUENCE [LARGE SCALE GENOMIC DNA]</scope>
    <source>
        <strain evidence="2 3">ARSEF 2575</strain>
    </source>
</reference>
<feature type="signal peptide" evidence="1">
    <location>
        <begin position="1"/>
        <end position="17"/>
    </location>
</feature>
<dbReference type="eggNOG" id="ENOG502SQA8">
    <property type="taxonomic scope" value="Eukaryota"/>
</dbReference>
<dbReference type="Proteomes" id="UP000030151">
    <property type="component" value="Unassembled WGS sequence"/>
</dbReference>
<dbReference type="AlphaFoldDB" id="A0A0A1V5H7"/>
<dbReference type="Gene3D" id="2.60.40.420">
    <property type="entry name" value="Cupredoxins - blue copper proteins"/>
    <property type="match status" value="1"/>
</dbReference>
<dbReference type="OrthoDB" id="5415867at2759"/>
<dbReference type="CDD" id="cd00920">
    <property type="entry name" value="Cupredoxin"/>
    <property type="match status" value="1"/>
</dbReference>
<comment type="caution">
    <text evidence="2">The sequence shown here is derived from an EMBL/GenBank/DDBJ whole genome shotgun (WGS) entry which is preliminary data.</text>
</comment>
<keyword evidence="1" id="KW-0732">Signal</keyword>
<feature type="chain" id="PRO_5001992369" description="Extracellular serine-rich protein" evidence="1">
    <location>
        <begin position="18"/>
        <end position="185"/>
    </location>
</feature>
<dbReference type="PANTHER" id="PTHR34883:SF15">
    <property type="entry name" value="EXTRACELLULAR SERINE-RICH PROTEIN"/>
    <property type="match status" value="1"/>
</dbReference>
<dbReference type="EMBL" id="JELW01000001">
    <property type="protein sequence ID" value="EXV05439.1"/>
    <property type="molecule type" value="Genomic_DNA"/>
</dbReference>
<organism evidence="2 3">
    <name type="scientific">Metarhizium robertsii</name>
    <dbReference type="NCBI Taxonomy" id="568076"/>
    <lineage>
        <taxon>Eukaryota</taxon>
        <taxon>Fungi</taxon>
        <taxon>Dikarya</taxon>
        <taxon>Ascomycota</taxon>
        <taxon>Pezizomycotina</taxon>
        <taxon>Sordariomycetes</taxon>
        <taxon>Hypocreomycetidae</taxon>
        <taxon>Hypocreales</taxon>
        <taxon>Clavicipitaceae</taxon>
        <taxon>Metarhizium</taxon>
    </lineage>
</organism>
<evidence type="ECO:0008006" key="4">
    <source>
        <dbReference type="Google" id="ProtNLM"/>
    </source>
</evidence>
<sequence length="185" mass="19638">MSLKAIATLLLAAAVSAAPAPSNTSPSDVTKTTTLTGVTHSVVAGLGGLRFDPDNVVAEIGDIVEWHFLPQNHSLVQSSFAEPCKPLADGTGFFPGFEFATNQGQAPNVFQLQVKHKKPLWYYCPQQKGSHCQQGMAGVINQNFDNPNLSLQRYKEAAALTGTSVIPPVNNVGRVIPNPNPNGGF</sequence>
<proteinExistence type="predicted"/>
<evidence type="ECO:0000313" key="3">
    <source>
        <dbReference type="Proteomes" id="UP000030151"/>
    </source>
</evidence>